<evidence type="ECO:0000256" key="1">
    <source>
        <dbReference type="SAM" id="MobiDB-lite"/>
    </source>
</evidence>
<dbReference type="PANTHER" id="PTHR11439:SF483">
    <property type="entry name" value="PEPTIDE SYNTHASE GLIP-LIKE, PUTATIVE (AFU_ORTHOLOGUE AFUA_3G12920)-RELATED"/>
    <property type="match status" value="1"/>
</dbReference>
<gene>
    <name evidence="4" type="ORF">PARMNEM_LOCUS6675</name>
</gene>
<comment type="caution">
    <text evidence="4">The sequence shown here is derived from an EMBL/GenBank/DDBJ whole genome shotgun (WGS) entry which is preliminary data.</text>
</comment>
<evidence type="ECO:0000259" key="3">
    <source>
        <dbReference type="Pfam" id="PF25597"/>
    </source>
</evidence>
<keyword evidence="5" id="KW-1185">Reference proteome</keyword>
<dbReference type="Pfam" id="PF07727">
    <property type="entry name" value="RVT_2"/>
    <property type="match status" value="1"/>
</dbReference>
<proteinExistence type="predicted"/>
<dbReference type="GO" id="GO:0071897">
    <property type="term" value="P:DNA biosynthetic process"/>
    <property type="evidence" value="ECO:0007669"/>
    <property type="project" value="UniProtKB-ARBA"/>
</dbReference>
<feature type="domain" description="Reverse transcriptase Ty1/copia-type" evidence="2">
    <location>
        <begin position="229"/>
        <end position="467"/>
    </location>
</feature>
<dbReference type="SUPFAM" id="SSF53098">
    <property type="entry name" value="Ribonuclease H-like"/>
    <property type="match status" value="1"/>
</dbReference>
<evidence type="ECO:0000313" key="5">
    <source>
        <dbReference type="Proteomes" id="UP001314205"/>
    </source>
</evidence>
<evidence type="ECO:0000313" key="4">
    <source>
        <dbReference type="EMBL" id="CAK1585616.1"/>
    </source>
</evidence>
<dbReference type="InterPro" id="IPR013103">
    <property type="entry name" value="RVT_2"/>
</dbReference>
<dbReference type="InterPro" id="IPR012337">
    <property type="entry name" value="RNaseH-like_sf"/>
</dbReference>
<feature type="domain" description="Retroviral polymerase SH3-like" evidence="3">
    <location>
        <begin position="54"/>
        <end position="111"/>
    </location>
</feature>
<sequence>MLNANLPKIYWAEAIHTAAYIVNRSPTKSLFYKTPEEMWTGQKPKVSHMRTFGCEAMVHLPREKRKKFDSKSQKLIFIGYCENSKGYRFILPNSRTAIKSRDAIFVESTVKRDFVPIELITNESCIKSNNLEEISSDDSLDTVSEDKSQSDGEYIPDESVESSPDRNITVRTRRQCLNAQKQEESSYLCCEEQLSENEVPDNYEKALKSIDATKWIKSINEELDSHHKNNTWTLFKKIPNMRIIGCKWVFRIKEEPSGPRYKSRLCAKGYSQTKGIDYQDTFAPTVRYDSIRILFSEAAQHNLEIIQLDIKTAFLYGELEEDIYMTIPEGLTCDANKVCKLNKSLYGLKQAPRCWNSKFDAVLKKFGLANSKADQCVYVGTINGAKCYLCLYVDDGLLFAKNTSTLKELINDLQSIFEVKICSLKNFVGMEIQKCDKYIFIHQSNYIEKLLNKFNLYNCKPNCIPVEPHMKLVKGEGETEKNITYREAVGSLMHLATVSRPDISFAVRLVSRFLNSYNETHWNAVKKILKYLKETKGYGLCYTPMSEPNVIVGYSDADFANDPSTRRSVTGYVFIKNGAAVTWACQKQQTVALSTTEAEFMAACAATKEAMWVKQLLCDIGEFNKKSVCLNLDNQSAINVIKNINFHKRCKHIDIKFHFIKEKYYDKIIELNYVCSDEQYADIFTKPLCKIKFCYLRDKIGIKSCHVVKNT</sequence>
<reference evidence="4 5" key="1">
    <citation type="submission" date="2023-11" db="EMBL/GenBank/DDBJ databases">
        <authorList>
            <person name="Hedman E."/>
            <person name="Englund M."/>
            <person name="Stromberg M."/>
            <person name="Nyberg Akerstrom W."/>
            <person name="Nylinder S."/>
            <person name="Jareborg N."/>
            <person name="Kallberg Y."/>
            <person name="Kronander E."/>
        </authorList>
    </citation>
    <scope>NUCLEOTIDE SEQUENCE [LARGE SCALE GENOMIC DNA]</scope>
</reference>
<protein>
    <recommendedName>
        <fullName evidence="6">Polyprotein</fullName>
    </recommendedName>
</protein>
<dbReference type="InterPro" id="IPR043502">
    <property type="entry name" value="DNA/RNA_pol_sf"/>
</dbReference>
<dbReference type="AlphaFoldDB" id="A0AAV1KV14"/>
<dbReference type="PANTHER" id="PTHR11439">
    <property type="entry name" value="GAG-POL-RELATED RETROTRANSPOSON"/>
    <property type="match status" value="1"/>
</dbReference>
<dbReference type="CDD" id="cd09272">
    <property type="entry name" value="RNase_HI_RT_Ty1"/>
    <property type="match status" value="1"/>
</dbReference>
<dbReference type="Pfam" id="PF25597">
    <property type="entry name" value="SH3_retrovirus"/>
    <property type="match status" value="1"/>
</dbReference>
<evidence type="ECO:0008006" key="6">
    <source>
        <dbReference type="Google" id="ProtNLM"/>
    </source>
</evidence>
<evidence type="ECO:0000259" key="2">
    <source>
        <dbReference type="Pfam" id="PF07727"/>
    </source>
</evidence>
<name>A0AAV1KV14_9NEOP</name>
<dbReference type="SUPFAM" id="SSF56672">
    <property type="entry name" value="DNA/RNA polymerases"/>
    <property type="match status" value="1"/>
</dbReference>
<dbReference type="Proteomes" id="UP001314205">
    <property type="component" value="Unassembled WGS sequence"/>
</dbReference>
<organism evidence="4 5">
    <name type="scientific">Parnassius mnemosyne</name>
    <name type="common">clouded apollo</name>
    <dbReference type="NCBI Taxonomy" id="213953"/>
    <lineage>
        <taxon>Eukaryota</taxon>
        <taxon>Metazoa</taxon>
        <taxon>Ecdysozoa</taxon>
        <taxon>Arthropoda</taxon>
        <taxon>Hexapoda</taxon>
        <taxon>Insecta</taxon>
        <taxon>Pterygota</taxon>
        <taxon>Neoptera</taxon>
        <taxon>Endopterygota</taxon>
        <taxon>Lepidoptera</taxon>
        <taxon>Glossata</taxon>
        <taxon>Ditrysia</taxon>
        <taxon>Papilionoidea</taxon>
        <taxon>Papilionidae</taxon>
        <taxon>Parnassiinae</taxon>
        <taxon>Parnassini</taxon>
        <taxon>Parnassius</taxon>
        <taxon>Driopa</taxon>
    </lineage>
</organism>
<dbReference type="EMBL" id="CAVLGL010000079">
    <property type="protein sequence ID" value="CAK1585616.1"/>
    <property type="molecule type" value="Genomic_DNA"/>
</dbReference>
<dbReference type="GO" id="GO:0042575">
    <property type="term" value="C:DNA polymerase complex"/>
    <property type="evidence" value="ECO:0007669"/>
    <property type="project" value="UniProtKB-ARBA"/>
</dbReference>
<accession>A0AAV1KV14</accession>
<feature type="region of interest" description="Disordered" evidence="1">
    <location>
        <begin position="136"/>
        <end position="165"/>
    </location>
</feature>
<dbReference type="InterPro" id="IPR057670">
    <property type="entry name" value="SH3_retrovirus"/>
</dbReference>